<evidence type="ECO:0000259" key="5">
    <source>
        <dbReference type="PROSITE" id="PS50931"/>
    </source>
</evidence>
<dbReference type="Pfam" id="PF03466">
    <property type="entry name" value="LysR_substrate"/>
    <property type="match status" value="1"/>
</dbReference>
<keyword evidence="2" id="KW-0805">Transcription regulation</keyword>
<dbReference type="PRINTS" id="PR00039">
    <property type="entry name" value="HTHLYSR"/>
</dbReference>
<dbReference type="InterPro" id="IPR037402">
    <property type="entry name" value="YidZ_PBP2"/>
</dbReference>
<comment type="similarity">
    <text evidence="1">Belongs to the LysR transcriptional regulatory family.</text>
</comment>
<dbReference type="Pfam" id="PF00126">
    <property type="entry name" value="HTH_1"/>
    <property type="match status" value="1"/>
</dbReference>
<dbReference type="PANTHER" id="PTHR30118:SF6">
    <property type="entry name" value="HTH-TYPE TRANSCRIPTIONAL REGULATOR LEUO"/>
    <property type="match status" value="1"/>
</dbReference>
<evidence type="ECO:0000256" key="3">
    <source>
        <dbReference type="ARBA" id="ARBA00023125"/>
    </source>
</evidence>
<dbReference type="SUPFAM" id="SSF53850">
    <property type="entry name" value="Periplasmic binding protein-like II"/>
    <property type="match status" value="1"/>
</dbReference>
<dbReference type="EMBL" id="JBHRTB010000010">
    <property type="protein sequence ID" value="MFC3145971.1"/>
    <property type="molecule type" value="Genomic_DNA"/>
</dbReference>
<gene>
    <name evidence="6" type="ORF">ACFOGP_24835</name>
</gene>
<protein>
    <submittedName>
        <fullName evidence="6">LysR family transcriptional regulator</fullName>
    </submittedName>
</protein>
<dbReference type="Proteomes" id="UP001595632">
    <property type="component" value="Unassembled WGS sequence"/>
</dbReference>
<reference evidence="7" key="1">
    <citation type="journal article" date="2019" name="Int. J. Syst. Evol. Microbiol.">
        <title>The Global Catalogue of Microorganisms (GCM) 10K type strain sequencing project: providing services to taxonomists for standard genome sequencing and annotation.</title>
        <authorList>
            <consortium name="The Broad Institute Genomics Platform"/>
            <consortium name="The Broad Institute Genome Sequencing Center for Infectious Disease"/>
            <person name="Wu L."/>
            <person name="Ma J."/>
        </authorList>
    </citation>
    <scope>NUCLEOTIDE SEQUENCE [LARGE SCALE GENOMIC DNA]</scope>
    <source>
        <strain evidence="7">KCTC 52366</strain>
    </source>
</reference>
<evidence type="ECO:0000313" key="7">
    <source>
        <dbReference type="Proteomes" id="UP001595632"/>
    </source>
</evidence>
<dbReference type="InterPro" id="IPR050389">
    <property type="entry name" value="LysR-type_TF"/>
</dbReference>
<organism evidence="6 7">
    <name type="scientific">Psychromarinibacter halotolerans</name>
    <dbReference type="NCBI Taxonomy" id="1775175"/>
    <lineage>
        <taxon>Bacteria</taxon>
        <taxon>Pseudomonadati</taxon>
        <taxon>Pseudomonadota</taxon>
        <taxon>Alphaproteobacteria</taxon>
        <taxon>Rhodobacterales</taxon>
        <taxon>Paracoccaceae</taxon>
        <taxon>Psychromarinibacter</taxon>
    </lineage>
</organism>
<comment type="caution">
    <text evidence="6">The sequence shown here is derived from an EMBL/GenBank/DDBJ whole genome shotgun (WGS) entry which is preliminary data.</text>
</comment>
<dbReference type="CDD" id="cd08417">
    <property type="entry name" value="PBP2_Nitroaromatics_like"/>
    <property type="match status" value="1"/>
</dbReference>
<evidence type="ECO:0000256" key="4">
    <source>
        <dbReference type="ARBA" id="ARBA00023163"/>
    </source>
</evidence>
<evidence type="ECO:0000256" key="1">
    <source>
        <dbReference type="ARBA" id="ARBA00009437"/>
    </source>
</evidence>
<dbReference type="SUPFAM" id="SSF46785">
    <property type="entry name" value="Winged helix' DNA-binding domain"/>
    <property type="match status" value="1"/>
</dbReference>
<evidence type="ECO:0000256" key="2">
    <source>
        <dbReference type="ARBA" id="ARBA00023015"/>
    </source>
</evidence>
<dbReference type="PROSITE" id="PS50931">
    <property type="entry name" value="HTH_LYSR"/>
    <property type="match status" value="1"/>
</dbReference>
<keyword evidence="4" id="KW-0804">Transcription</keyword>
<accession>A0ABV7H045</accession>
<feature type="domain" description="HTH lysR-type" evidence="5">
    <location>
        <begin position="7"/>
        <end position="64"/>
    </location>
</feature>
<dbReference type="Gene3D" id="1.10.10.10">
    <property type="entry name" value="Winged helix-like DNA-binding domain superfamily/Winged helix DNA-binding domain"/>
    <property type="match status" value="1"/>
</dbReference>
<dbReference type="PANTHER" id="PTHR30118">
    <property type="entry name" value="HTH-TYPE TRANSCRIPTIONAL REGULATOR LEUO-RELATED"/>
    <property type="match status" value="1"/>
</dbReference>
<dbReference type="InterPro" id="IPR036390">
    <property type="entry name" value="WH_DNA-bd_sf"/>
</dbReference>
<proteinExistence type="inferred from homology"/>
<keyword evidence="7" id="KW-1185">Reference proteome</keyword>
<dbReference type="InterPro" id="IPR036388">
    <property type="entry name" value="WH-like_DNA-bd_sf"/>
</dbReference>
<sequence length="300" mass="32824">MSDAYTIDFAALRTLRLVHEKGSFTAAAEALGTNQSAVSYTVDKLRRALGDPLFVRQGGGIAPTERCTTVIASAIRLLDEFETLAAPPEFDPARARQTVTIACNYYERVLIAPHVIRRLRRDAPGLRVDLINSSAQGRLQLKRAEADLLIGPLRPDEDGYYCRNLLDDRYVCIADPDNPLCDKPLTLDSYAAARHAVVTYGGTWKSGYLQELEARRIELNTVFRLPSPAGIESIVAGTDVVSTIPRRLAGTLGPAVRILDCPCPAPFEIDLVWTTRTHASPMHAWLRGVIAAAVRAAYPG</sequence>
<dbReference type="Gene3D" id="3.40.190.10">
    <property type="entry name" value="Periplasmic binding protein-like II"/>
    <property type="match status" value="2"/>
</dbReference>
<name>A0ABV7H045_9RHOB</name>
<dbReference type="InterPro" id="IPR005119">
    <property type="entry name" value="LysR_subst-bd"/>
</dbReference>
<dbReference type="InterPro" id="IPR000847">
    <property type="entry name" value="LysR_HTH_N"/>
</dbReference>
<evidence type="ECO:0000313" key="6">
    <source>
        <dbReference type="EMBL" id="MFC3145971.1"/>
    </source>
</evidence>
<keyword evidence="3" id="KW-0238">DNA-binding</keyword>
<dbReference type="RefSeq" id="WP_275634973.1">
    <property type="nucleotide sequence ID" value="NZ_JARGYD010000015.1"/>
</dbReference>